<name>A0A0C3G084_PILCF</name>
<keyword evidence="2" id="KW-1185">Reference proteome</keyword>
<proteinExistence type="predicted"/>
<organism evidence="1 2">
    <name type="scientific">Piloderma croceum (strain F 1598)</name>
    <dbReference type="NCBI Taxonomy" id="765440"/>
    <lineage>
        <taxon>Eukaryota</taxon>
        <taxon>Fungi</taxon>
        <taxon>Dikarya</taxon>
        <taxon>Basidiomycota</taxon>
        <taxon>Agaricomycotina</taxon>
        <taxon>Agaricomycetes</taxon>
        <taxon>Agaricomycetidae</taxon>
        <taxon>Atheliales</taxon>
        <taxon>Atheliaceae</taxon>
        <taxon>Piloderma</taxon>
    </lineage>
</organism>
<dbReference type="InParanoid" id="A0A0C3G084"/>
<sequence length="59" mass="6600">MRAVIECRLRLTTRRNVSIVDAMYWNKQRFGRLAAKTGQSQVGDMAILKEGSSSCAPAR</sequence>
<gene>
    <name evidence="1" type="ORF">PILCRDRAFT_336473</name>
</gene>
<protein>
    <submittedName>
        <fullName evidence="1">Uncharacterized protein</fullName>
    </submittedName>
</protein>
<reference evidence="1 2" key="1">
    <citation type="submission" date="2014-04" db="EMBL/GenBank/DDBJ databases">
        <authorList>
            <consortium name="DOE Joint Genome Institute"/>
            <person name="Kuo A."/>
            <person name="Tarkka M."/>
            <person name="Buscot F."/>
            <person name="Kohler A."/>
            <person name="Nagy L.G."/>
            <person name="Floudas D."/>
            <person name="Copeland A."/>
            <person name="Barry K.W."/>
            <person name="Cichocki N."/>
            <person name="Veneault-Fourrey C."/>
            <person name="LaButti K."/>
            <person name="Lindquist E.A."/>
            <person name="Lipzen A."/>
            <person name="Lundell T."/>
            <person name="Morin E."/>
            <person name="Murat C."/>
            <person name="Sun H."/>
            <person name="Tunlid A."/>
            <person name="Henrissat B."/>
            <person name="Grigoriev I.V."/>
            <person name="Hibbett D.S."/>
            <person name="Martin F."/>
            <person name="Nordberg H.P."/>
            <person name="Cantor M.N."/>
            <person name="Hua S.X."/>
        </authorList>
    </citation>
    <scope>NUCLEOTIDE SEQUENCE [LARGE SCALE GENOMIC DNA]</scope>
    <source>
        <strain evidence="1 2">F 1598</strain>
    </source>
</reference>
<accession>A0A0C3G084</accession>
<dbReference type="Proteomes" id="UP000054166">
    <property type="component" value="Unassembled WGS sequence"/>
</dbReference>
<dbReference type="EMBL" id="KN832984">
    <property type="protein sequence ID" value="KIM85529.1"/>
    <property type="molecule type" value="Genomic_DNA"/>
</dbReference>
<dbReference type="HOGENOM" id="CLU_2961636_0_0_1"/>
<evidence type="ECO:0000313" key="2">
    <source>
        <dbReference type="Proteomes" id="UP000054166"/>
    </source>
</evidence>
<dbReference type="AlphaFoldDB" id="A0A0C3G084"/>
<reference evidence="2" key="2">
    <citation type="submission" date="2015-01" db="EMBL/GenBank/DDBJ databases">
        <title>Evolutionary Origins and Diversification of the Mycorrhizal Mutualists.</title>
        <authorList>
            <consortium name="DOE Joint Genome Institute"/>
            <consortium name="Mycorrhizal Genomics Consortium"/>
            <person name="Kohler A."/>
            <person name="Kuo A."/>
            <person name="Nagy L.G."/>
            <person name="Floudas D."/>
            <person name="Copeland A."/>
            <person name="Barry K.W."/>
            <person name="Cichocki N."/>
            <person name="Veneault-Fourrey C."/>
            <person name="LaButti K."/>
            <person name="Lindquist E.A."/>
            <person name="Lipzen A."/>
            <person name="Lundell T."/>
            <person name="Morin E."/>
            <person name="Murat C."/>
            <person name="Riley R."/>
            <person name="Ohm R."/>
            <person name="Sun H."/>
            <person name="Tunlid A."/>
            <person name="Henrissat B."/>
            <person name="Grigoriev I.V."/>
            <person name="Hibbett D.S."/>
            <person name="Martin F."/>
        </authorList>
    </citation>
    <scope>NUCLEOTIDE SEQUENCE [LARGE SCALE GENOMIC DNA]</scope>
    <source>
        <strain evidence="2">F 1598</strain>
    </source>
</reference>
<evidence type="ECO:0000313" key="1">
    <source>
        <dbReference type="EMBL" id="KIM85529.1"/>
    </source>
</evidence>